<feature type="non-terminal residue" evidence="2">
    <location>
        <position position="100"/>
    </location>
</feature>
<organism evidence="2 3">
    <name type="scientific">Cervus elaphus hippelaphus</name>
    <name type="common">European red deer</name>
    <dbReference type="NCBI Taxonomy" id="46360"/>
    <lineage>
        <taxon>Eukaryota</taxon>
        <taxon>Metazoa</taxon>
        <taxon>Chordata</taxon>
        <taxon>Craniata</taxon>
        <taxon>Vertebrata</taxon>
        <taxon>Euteleostomi</taxon>
        <taxon>Mammalia</taxon>
        <taxon>Eutheria</taxon>
        <taxon>Laurasiatheria</taxon>
        <taxon>Artiodactyla</taxon>
        <taxon>Ruminantia</taxon>
        <taxon>Pecora</taxon>
        <taxon>Cervidae</taxon>
        <taxon>Cervinae</taxon>
        <taxon>Cervus</taxon>
    </lineage>
</organism>
<name>A0A212CVP7_CEREH</name>
<dbReference type="EMBL" id="MKHE01000011">
    <property type="protein sequence ID" value="OWK10051.1"/>
    <property type="molecule type" value="Genomic_DNA"/>
</dbReference>
<sequence>MTQATTSNLRWDDYNIHKAIKKNTDFAWCEVTAVTMNGAWKDLCCSLFMIFVDLRRGPPGPTPRADGLSSDMPDQTQRKIPGSSGQIQRSYVGPPNSFVF</sequence>
<proteinExistence type="predicted"/>
<dbReference type="AlphaFoldDB" id="A0A212CVP7"/>
<comment type="caution">
    <text evidence="2">The sequence shown here is derived from an EMBL/GenBank/DDBJ whole genome shotgun (WGS) entry which is preliminary data.</text>
</comment>
<feature type="region of interest" description="Disordered" evidence="1">
    <location>
        <begin position="59"/>
        <end position="100"/>
    </location>
</feature>
<protein>
    <submittedName>
        <fullName evidence="2">Uncharacterized protein</fullName>
    </submittedName>
</protein>
<accession>A0A212CVP7</accession>
<keyword evidence="3" id="KW-1185">Reference proteome</keyword>
<dbReference type="Proteomes" id="UP000242450">
    <property type="component" value="Chromosome 11"/>
</dbReference>
<evidence type="ECO:0000256" key="1">
    <source>
        <dbReference type="SAM" id="MobiDB-lite"/>
    </source>
</evidence>
<evidence type="ECO:0000313" key="2">
    <source>
        <dbReference type="EMBL" id="OWK10051.1"/>
    </source>
</evidence>
<evidence type="ECO:0000313" key="3">
    <source>
        <dbReference type="Proteomes" id="UP000242450"/>
    </source>
</evidence>
<reference evidence="2 3" key="1">
    <citation type="journal article" date="2018" name="Mol. Genet. Genomics">
        <title>The red deer Cervus elaphus genome CerEla1.0: sequencing, annotating, genes, and chromosomes.</title>
        <authorList>
            <person name="Bana N.A."/>
            <person name="Nyiri A."/>
            <person name="Nagy J."/>
            <person name="Frank K."/>
            <person name="Nagy T."/>
            <person name="Steger V."/>
            <person name="Schiller M."/>
            <person name="Lakatos P."/>
            <person name="Sugar L."/>
            <person name="Horn P."/>
            <person name="Barta E."/>
            <person name="Orosz L."/>
        </authorList>
    </citation>
    <scope>NUCLEOTIDE SEQUENCE [LARGE SCALE GENOMIC DNA]</scope>
    <source>
        <strain evidence="2">Hungarian</strain>
    </source>
</reference>
<gene>
    <name evidence="2" type="ORF">Celaphus_00005428</name>
</gene>